<accession>A0A835LJX2</accession>
<dbReference type="AlphaFoldDB" id="A0A835LJX2"/>
<organism evidence="1 2">
    <name type="scientific">Coptis chinensis</name>
    <dbReference type="NCBI Taxonomy" id="261450"/>
    <lineage>
        <taxon>Eukaryota</taxon>
        <taxon>Viridiplantae</taxon>
        <taxon>Streptophyta</taxon>
        <taxon>Embryophyta</taxon>
        <taxon>Tracheophyta</taxon>
        <taxon>Spermatophyta</taxon>
        <taxon>Magnoliopsida</taxon>
        <taxon>Ranunculales</taxon>
        <taxon>Ranunculaceae</taxon>
        <taxon>Coptidoideae</taxon>
        <taxon>Coptis</taxon>
    </lineage>
</organism>
<proteinExistence type="predicted"/>
<name>A0A835LJX2_9MAGN</name>
<evidence type="ECO:0000313" key="1">
    <source>
        <dbReference type="EMBL" id="KAF9598358.1"/>
    </source>
</evidence>
<dbReference type="Proteomes" id="UP000631114">
    <property type="component" value="Unassembled WGS sequence"/>
</dbReference>
<sequence>MIMAHVGVLLRNTLFVKPNLHANRPSIIRGAWAEVRKPKRPRISGGKNPPQIHSVRMFTTEARVTEEKSTVSNLELERLKEENKIAQRDS</sequence>
<comment type="caution">
    <text evidence="1">The sequence shown here is derived from an EMBL/GenBank/DDBJ whole genome shotgun (WGS) entry which is preliminary data.</text>
</comment>
<dbReference type="EMBL" id="JADFTS010000007">
    <property type="protein sequence ID" value="KAF9598358.1"/>
    <property type="molecule type" value="Genomic_DNA"/>
</dbReference>
<protein>
    <submittedName>
        <fullName evidence="1">Uncharacterized protein</fullName>
    </submittedName>
</protein>
<evidence type="ECO:0000313" key="2">
    <source>
        <dbReference type="Proteomes" id="UP000631114"/>
    </source>
</evidence>
<reference evidence="1 2" key="1">
    <citation type="submission" date="2020-10" db="EMBL/GenBank/DDBJ databases">
        <title>The Coptis chinensis genome and diversification of protoberbering-type alkaloids.</title>
        <authorList>
            <person name="Wang B."/>
            <person name="Shu S."/>
            <person name="Song C."/>
            <person name="Liu Y."/>
        </authorList>
    </citation>
    <scope>NUCLEOTIDE SEQUENCE [LARGE SCALE GENOMIC DNA]</scope>
    <source>
        <strain evidence="1">HL-2020</strain>
        <tissue evidence="1">Leaf</tissue>
    </source>
</reference>
<gene>
    <name evidence="1" type="ORF">IFM89_027231</name>
</gene>
<keyword evidence="2" id="KW-1185">Reference proteome</keyword>